<feature type="domain" description="Smf/DprA SLOG" evidence="2">
    <location>
        <begin position="81"/>
        <end position="296"/>
    </location>
</feature>
<gene>
    <name evidence="4" type="primary">dprA</name>
    <name evidence="4" type="ORF">EPV75_01375</name>
</gene>
<feature type="domain" description="DprA winged helix" evidence="3">
    <location>
        <begin position="314"/>
        <end position="371"/>
    </location>
</feature>
<name>A0A451G4L4_9GAMM</name>
<dbReference type="PANTHER" id="PTHR43022:SF1">
    <property type="entry name" value="PROTEIN SMF"/>
    <property type="match status" value="1"/>
</dbReference>
<dbReference type="Gene3D" id="3.40.50.450">
    <property type="match status" value="1"/>
</dbReference>
<dbReference type="PANTHER" id="PTHR43022">
    <property type="entry name" value="PROTEIN SMF"/>
    <property type="match status" value="1"/>
</dbReference>
<dbReference type="InterPro" id="IPR003488">
    <property type="entry name" value="DprA"/>
</dbReference>
<evidence type="ECO:0000259" key="2">
    <source>
        <dbReference type="Pfam" id="PF02481"/>
    </source>
</evidence>
<sequence>MSDLDRLTPWLTLHFARVGAKQLSDVEAVFGSLEQSVSAPESAWRAAQVLKEKQLDLLFDPGLAEKVAQALEWAEQPNQHLLTLASDDYPPLLKQIADPPPVLYVRGQVALLSDPQLAIVGSRNASKQGRLMAEDFAQYLAGVGLTITSGLASGIDKAAHEGALKAETKAGGPQGTTVAVVATGLDRVYPAANRELAHRIVDTGAMVSEYPLGTQPLAHFFPQRNRIISGLSLGTLVVEAALKSGSLITARTASEQGREVFAVPGSINNPQVKGCHQLIRQGAKLVESGQDILEELSPMLQPSLFAEEAFSSLATESSAPKNDVKKGLLKFIEFEPIGLDELAVLSKLPVSDIQSQLLMLELSGDIEALSAGRWRRLR</sequence>
<evidence type="ECO:0000313" key="5">
    <source>
        <dbReference type="Proteomes" id="UP000285478"/>
    </source>
</evidence>
<dbReference type="SUPFAM" id="SSF102405">
    <property type="entry name" value="MCP/YpsA-like"/>
    <property type="match status" value="1"/>
</dbReference>
<dbReference type="InterPro" id="IPR041614">
    <property type="entry name" value="DprA_WH"/>
</dbReference>
<reference evidence="4 5" key="1">
    <citation type="journal article" date="2018" name="Environ. Microbiol.">
        <title>Genomes of ubiquitous marine and hypersaline Hydrogenovibrio, Thiomicrorhabdus and Thiomicrospira spp. encode a diversity of mechanisms to sustain chemolithoautotrophy in heterogeneous environments.</title>
        <authorList>
            <person name="Scott K.M."/>
            <person name="Williams J."/>
            <person name="Porter C.M.B."/>
            <person name="Russel S."/>
            <person name="Harmer T.L."/>
            <person name="Paul J.H."/>
            <person name="Antonen K.M."/>
            <person name="Bridges M.K."/>
            <person name="Camper G.J."/>
            <person name="Campla C.K."/>
            <person name="Casella L.G."/>
            <person name="Chase E."/>
            <person name="Conrad J.W."/>
            <person name="Cruz M.C."/>
            <person name="Dunlap D.S."/>
            <person name="Duran L."/>
            <person name="Fahsbender E.M."/>
            <person name="Goldsmith D.B."/>
            <person name="Keeley R.F."/>
            <person name="Kondoff M.R."/>
            <person name="Kussy B.I."/>
            <person name="Lane M.K."/>
            <person name="Lawler S."/>
            <person name="Leigh B.A."/>
            <person name="Lewis C."/>
            <person name="Lostal L.M."/>
            <person name="Marking D."/>
            <person name="Mancera P.A."/>
            <person name="McClenthan E.C."/>
            <person name="McIntyre E.A."/>
            <person name="Mine J.A."/>
            <person name="Modi S."/>
            <person name="Moore B.D."/>
            <person name="Morgan W.A."/>
            <person name="Nelson K.M."/>
            <person name="Nguyen K.N."/>
            <person name="Ogburn N."/>
            <person name="Parrino D.G."/>
            <person name="Pedapudi A.D."/>
            <person name="Pelham R.P."/>
            <person name="Preece A.M."/>
            <person name="Rampersad E.A."/>
            <person name="Richardson J.C."/>
            <person name="Rodgers C.M."/>
            <person name="Schaffer B.L."/>
            <person name="Sheridan N.E."/>
            <person name="Solone M.R."/>
            <person name="Staley Z.R."/>
            <person name="Tabuchi M."/>
            <person name="Waide R.J."/>
            <person name="Wanjugi P.W."/>
            <person name="Young S."/>
            <person name="Clum A."/>
            <person name="Daum C."/>
            <person name="Huntemann M."/>
            <person name="Ivanova N."/>
            <person name="Kyrpides N."/>
            <person name="Mikhailova N."/>
            <person name="Palaniappan K."/>
            <person name="Pillay M."/>
            <person name="Reddy T.B.K."/>
            <person name="Shapiro N."/>
            <person name="Stamatis D."/>
            <person name="Varghese N."/>
            <person name="Woyke T."/>
            <person name="Boden R."/>
            <person name="Freyermuth S.K."/>
            <person name="Kerfeld C.A."/>
        </authorList>
    </citation>
    <scope>NUCLEOTIDE SEQUENCE [LARGE SCALE GENOMIC DNA]</scope>
    <source>
        <strain evidence="4 5">JR-2</strain>
    </source>
</reference>
<comment type="similarity">
    <text evidence="1">Belongs to the DprA/Smf family.</text>
</comment>
<dbReference type="AlphaFoldDB" id="A0A451G4L4"/>
<dbReference type="NCBIfam" id="TIGR00732">
    <property type="entry name" value="dprA"/>
    <property type="match status" value="1"/>
</dbReference>
<evidence type="ECO:0000313" key="4">
    <source>
        <dbReference type="EMBL" id="QAB14417.1"/>
    </source>
</evidence>
<dbReference type="Gene3D" id="1.10.10.10">
    <property type="entry name" value="Winged helix-like DNA-binding domain superfamily/Winged helix DNA-binding domain"/>
    <property type="match status" value="1"/>
</dbReference>
<keyword evidence="5" id="KW-1185">Reference proteome</keyword>
<protein>
    <submittedName>
        <fullName evidence="4">DNA-protecting protein DprA</fullName>
    </submittedName>
</protein>
<dbReference type="Pfam" id="PF02481">
    <property type="entry name" value="DNA_processg_A"/>
    <property type="match status" value="1"/>
</dbReference>
<accession>A0A451G4L4</accession>
<dbReference type="EMBL" id="CP035033">
    <property type="protein sequence ID" value="QAB14417.1"/>
    <property type="molecule type" value="Genomic_DNA"/>
</dbReference>
<dbReference type="GO" id="GO:0009294">
    <property type="term" value="P:DNA-mediated transformation"/>
    <property type="evidence" value="ECO:0007669"/>
    <property type="project" value="InterPro"/>
</dbReference>
<organism evidence="4 5">
    <name type="scientific">Hydrogenovibrio thermophilus</name>
    <dbReference type="NCBI Taxonomy" id="265883"/>
    <lineage>
        <taxon>Bacteria</taxon>
        <taxon>Pseudomonadati</taxon>
        <taxon>Pseudomonadota</taxon>
        <taxon>Gammaproteobacteria</taxon>
        <taxon>Thiotrichales</taxon>
        <taxon>Piscirickettsiaceae</taxon>
        <taxon>Hydrogenovibrio</taxon>
    </lineage>
</organism>
<proteinExistence type="inferred from homology"/>
<dbReference type="Proteomes" id="UP000285478">
    <property type="component" value="Chromosome"/>
</dbReference>
<evidence type="ECO:0000259" key="3">
    <source>
        <dbReference type="Pfam" id="PF17782"/>
    </source>
</evidence>
<evidence type="ECO:0000256" key="1">
    <source>
        <dbReference type="ARBA" id="ARBA00006525"/>
    </source>
</evidence>
<dbReference type="InterPro" id="IPR036388">
    <property type="entry name" value="WH-like_DNA-bd_sf"/>
</dbReference>
<dbReference type="RefSeq" id="WP_128384222.1">
    <property type="nucleotide sequence ID" value="NZ_CP035033.1"/>
</dbReference>
<dbReference type="KEGG" id="htr:EPV75_01375"/>
<dbReference type="Pfam" id="PF17782">
    <property type="entry name" value="WHD_DprA"/>
    <property type="match status" value="1"/>
</dbReference>
<dbReference type="InterPro" id="IPR057666">
    <property type="entry name" value="DrpA_SLOG"/>
</dbReference>